<evidence type="ECO:0000313" key="2">
    <source>
        <dbReference type="EMBL" id="CCI23208.1"/>
    </source>
</evidence>
<keyword evidence="2" id="KW-0723">Serine/threonine-protein kinase</keyword>
<accession>I4HMD4</accession>
<dbReference type="InterPro" id="IPR051043">
    <property type="entry name" value="Sulfatase_Mod_Factor_Kinase"/>
</dbReference>
<evidence type="ECO:0000313" key="3">
    <source>
        <dbReference type="Proteomes" id="UP000005291"/>
    </source>
</evidence>
<dbReference type="InterPro" id="IPR005532">
    <property type="entry name" value="SUMF_dom"/>
</dbReference>
<evidence type="ECO:0000259" key="1">
    <source>
        <dbReference type="Pfam" id="PF03781"/>
    </source>
</evidence>
<organism evidence="2 3">
    <name type="scientific">Microcystis aeruginosa PCC 9808</name>
    <dbReference type="NCBI Taxonomy" id="1160284"/>
    <lineage>
        <taxon>Bacteria</taxon>
        <taxon>Bacillati</taxon>
        <taxon>Cyanobacteriota</taxon>
        <taxon>Cyanophyceae</taxon>
        <taxon>Oscillatoriophycideae</taxon>
        <taxon>Chroococcales</taxon>
        <taxon>Microcystaceae</taxon>
        <taxon>Microcystis</taxon>
    </lineage>
</organism>
<name>I4HMD4_MICAE</name>
<dbReference type="PANTHER" id="PTHR23150">
    <property type="entry name" value="SULFATASE MODIFYING FACTOR 1, 2"/>
    <property type="match status" value="1"/>
</dbReference>
<dbReference type="GO" id="GO:0120147">
    <property type="term" value="F:formylglycine-generating oxidase activity"/>
    <property type="evidence" value="ECO:0007669"/>
    <property type="project" value="TreeGrafter"/>
</dbReference>
<dbReference type="AlphaFoldDB" id="I4HMD4"/>
<feature type="domain" description="Sulfatase-modifying factor enzyme-like" evidence="1">
    <location>
        <begin position="10"/>
        <end position="139"/>
    </location>
</feature>
<dbReference type="SUPFAM" id="SSF56436">
    <property type="entry name" value="C-type lectin-like"/>
    <property type="match status" value="1"/>
</dbReference>
<reference evidence="2 3" key="1">
    <citation type="submission" date="2012-04" db="EMBL/GenBank/DDBJ databases">
        <authorList>
            <person name="Genoscope - CEA"/>
        </authorList>
    </citation>
    <scope>NUCLEOTIDE SEQUENCE [LARGE SCALE GENOMIC DNA]</scope>
    <source>
        <strain evidence="2 3">9808</strain>
    </source>
</reference>
<dbReference type="PANTHER" id="PTHR23150:SF19">
    <property type="entry name" value="FORMYLGLYCINE-GENERATING ENZYME"/>
    <property type="match status" value="1"/>
</dbReference>
<gene>
    <name evidence="2" type="ORF">MICAG_1990008</name>
</gene>
<dbReference type="HOGENOM" id="CLU_012431_5_0_3"/>
<dbReference type="GO" id="GO:0004674">
    <property type="term" value="F:protein serine/threonine kinase activity"/>
    <property type="evidence" value="ECO:0007669"/>
    <property type="project" value="UniProtKB-KW"/>
</dbReference>
<dbReference type="Proteomes" id="UP000005291">
    <property type="component" value="Unassembled WGS sequence"/>
</dbReference>
<sequence>MSQITRKTYRLPTEAEWEYACRAGTTTRFYFGDNANQLGDYAWYGGNSQQTTHPVGQKRPNAWGLYDMSGNVWEWCEDNWHDNYIGAPTDGSAWLTNDNDYQIVRGGSWYDYPSFCRSAFRDDVNRRDGSGLSVGFRVVCGAGRTL</sequence>
<dbReference type="Pfam" id="PF03781">
    <property type="entry name" value="FGE-sulfatase"/>
    <property type="match status" value="1"/>
</dbReference>
<protein>
    <submittedName>
        <fullName evidence="2">Serine/threonine protein kinase</fullName>
    </submittedName>
</protein>
<dbReference type="InterPro" id="IPR042095">
    <property type="entry name" value="SUMF_sf"/>
</dbReference>
<keyword evidence="2" id="KW-0418">Kinase</keyword>
<dbReference type="InterPro" id="IPR016187">
    <property type="entry name" value="CTDL_fold"/>
</dbReference>
<dbReference type="EMBL" id="CAIN01000111">
    <property type="protein sequence ID" value="CCI23208.1"/>
    <property type="molecule type" value="Genomic_DNA"/>
</dbReference>
<comment type="caution">
    <text evidence="2">The sequence shown here is derived from an EMBL/GenBank/DDBJ whole genome shotgun (WGS) entry which is preliminary data.</text>
</comment>
<proteinExistence type="predicted"/>
<keyword evidence="2" id="KW-0808">Transferase</keyword>
<dbReference type="Gene3D" id="3.90.1580.10">
    <property type="entry name" value="paralog of FGE (formylglycine-generating enzyme)"/>
    <property type="match status" value="1"/>
</dbReference>